<sequence length="198" mass="21884">MTSEMEKMLADLDDCPTQGSFGHPLSCGLSCRWHMSARGCKYGARCPYCHLCTMGRKAGEKMRDKRFPSLHWQSQLLPDRGSLKGGSPSLHGSSPPTGFDEFVPDVIAGASQLRMAEMELFGAPKAHSAPHLGSQEQTESLYDVINMPVHPWEQDVKSYDHQPAEQLGPACAGQWLCQERSHCNETAATLQWLSPRTP</sequence>
<keyword evidence="3" id="KW-1185">Reference proteome</keyword>
<dbReference type="AlphaFoldDB" id="A0A813G1U8"/>
<feature type="compositionally biased region" description="Low complexity" evidence="1">
    <location>
        <begin position="85"/>
        <end position="98"/>
    </location>
</feature>
<dbReference type="Proteomes" id="UP000654075">
    <property type="component" value="Unassembled WGS sequence"/>
</dbReference>
<evidence type="ECO:0000313" key="3">
    <source>
        <dbReference type="Proteomes" id="UP000654075"/>
    </source>
</evidence>
<accession>A0A813G1U8</accession>
<comment type="caution">
    <text evidence="2">The sequence shown here is derived from an EMBL/GenBank/DDBJ whole genome shotgun (WGS) entry which is preliminary data.</text>
</comment>
<feature type="region of interest" description="Disordered" evidence="1">
    <location>
        <begin position="78"/>
        <end position="98"/>
    </location>
</feature>
<name>A0A813G1U8_POLGL</name>
<reference evidence="2" key="1">
    <citation type="submission" date="2021-02" db="EMBL/GenBank/DDBJ databases">
        <authorList>
            <person name="Dougan E. K."/>
            <person name="Rhodes N."/>
            <person name="Thang M."/>
            <person name="Chan C."/>
        </authorList>
    </citation>
    <scope>NUCLEOTIDE SEQUENCE</scope>
</reference>
<organism evidence="2 3">
    <name type="scientific">Polarella glacialis</name>
    <name type="common">Dinoflagellate</name>
    <dbReference type="NCBI Taxonomy" id="89957"/>
    <lineage>
        <taxon>Eukaryota</taxon>
        <taxon>Sar</taxon>
        <taxon>Alveolata</taxon>
        <taxon>Dinophyceae</taxon>
        <taxon>Suessiales</taxon>
        <taxon>Suessiaceae</taxon>
        <taxon>Polarella</taxon>
    </lineage>
</organism>
<gene>
    <name evidence="2" type="ORF">PGLA1383_LOCUS36206</name>
</gene>
<dbReference type="EMBL" id="CAJNNV010026599">
    <property type="protein sequence ID" value="CAE8618593.1"/>
    <property type="molecule type" value="Genomic_DNA"/>
</dbReference>
<protein>
    <recommendedName>
        <fullName evidence="4">C3H1-type domain-containing protein</fullName>
    </recommendedName>
</protein>
<evidence type="ECO:0008006" key="4">
    <source>
        <dbReference type="Google" id="ProtNLM"/>
    </source>
</evidence>
<proteinExistence type="predicted"/>
<evidence type="ECO:0000313" key="2">
    <source>
        <dbReference type="EMBL" id="CAE8618593.1"/>
    </source>
</evidence>
<evidence type="ECO:0000256" key="1">
    <source>
        <dbReference type="SAM" id="MobiDB-lite"/>
    </source>
</evidence>